<reference evidence="1" key="1">
    <citation type="submission" date="2019-05" db="EMBL/GenBank/DDBJ databases">
        <authorList>
            <consortium name="Pathogen Informatics"/>
        </authorList>
    </citation>
    <scope>NUCLEOTIDE SEQUENCE [LARGE SCALE GENOMIC DNA]</scope>
    <source>
        <strain evidence="1">NCTC12965</strain>
    </source>
</reference>
<dbReference type="AlphaFoldDB" id="A0A4U9UUA0"/>
<accession>A0A4U9UUA0</accession>
<dbReference type="NCBIfam" id="TIGR03761">
    <property type="entry name" value="ICE_PFL4669"/>
    <property type="match status" value="1"/>
</dbReference>
<dbReference type="InterPro" id="IPR014996">
    <property type="entry name" value="AcaB"/>
</dbReference>
<protein>
    <submittedName>
        <fullName evidence="1">Integrating conjugative element protein, PFL_4669 family</fullName>
    </submittedName>
</protein>
<sequence length="185" mass="21160">MTDNAERKDGKKVGSLHSELRIDLHTFYAISTWEGRGKSERKGKIIGMSQFFRLVSNINRDSLADNPYADAVMYQLEKLIDDAHLNIQKFLTEADCHMSQQFPGITLSKTVSDIPLNIGVHSHTPLGYRCVYLLVGFDQLALKLFQAHHYGFISLQHRDYQLRQGGYQIRKIFSAAQNYNHSCQP</sequence>
<evidence type="ECO:0000313" key="1">
    <source>
        <dbReference type="EMBL" id="VTR37500.1"/>
    </source>
</evidence>
<name>A0A4U9UUA0_SERFO</name>
<gene>
    <name evidence="1" type="ORF">NCTC12965_04085</name>
</gene>
<proteinExistence type="predicted"/>
<dbReference type="EMBL" id="CABEEZ010000095">
    <property type="protein sequence ID" value="VTR37500.1"/>
    <property type="molecule type" value="Genomic_DNA"/>
</dbReference>
<dbReference type="Pfam" id="PF08900">
    <property type="entry name" value="AcaB"/>
    <property type="match status" value="1"/>
</dbReference>
<organism evidence="1">
    <name type="scientific">Serratia fonticola</name>
    <dbReference type="NCBI Taxonomy" id="47917"/>
    <lineage>
        <taxon>Bacteria</taxon>
        <taxon>Pseudomonadati</taxon>
        <taxon>Pseudomonadota</taxon>
        <taxon>Gammaproteobacteria</taxon>
        <taxon>Enterobacterales</taxon>
        <taxon>Yersiniaceae</taxon>
        <taxon>Serratia</taxon>
    </lineage>
</organism>